<feature type="chain" id="PRO_5009943001" description="Phosphate ABC transporter substrate-binding protein" evidence="1">
    <location>
        <begin position="25"/>
        <end position="142"/>
    </location>
</feature>
<evidence type="ECO:0000313" key="3">
    <source>
        <dbReference type="Proteomes" id="UP000185639"/>
    </source>
</evidence>
<organism evidence="2 3">
    <name type="scientific">Thalassolituus maritimus</name>
    <dbReference type="NCBI Taxonomy" id="484498"/>
    <lineage>
        <taxon>Bacteria</taxon>
        <taxon>Pseudomonadati</taxon>
        <taxon>Pseudomonadota</taxon>
        <taxon>Gammaproteobacteria</taxon>
        <taxon>Oceanospirillales</taxon>
        <taxon>Oceanospirillaceae</taxon>
        <taxon>Thalassolituus</taxon>
    </lineage>
</organism>
<dbReference type="OrthoDB" id="5368544at2"/>
<evidence type="ECO:0000256" key="1">
    <source>
        <dbReference type="SAM" id="SignalP"/>
    </source>
</evidence>
<keyword evidence="3" id="KW-1185">Reference proteome</keyword>
<reference evidence="3" key="1">
    <citation type="submission" date="2017-01" db="EMBL/GenBank/DDBJ databases">
        <authorList>
            <person name="Varghese N."/>
            <person name="Submissions S."/>
        </authorList>
    </citation>
    <scope>NUCLEOTIDE SEQUENCE [LARGE SCALE GENOMIC DNA]</scope>
    <source>
        <strain evidence="3">DSM 24913</strain>
    </source>
</reference>
<sequence length="142" mass="14938">MNLTKILFSLVGSTLLLIALPASAGTVVVVSSGNGITELDASVISRIYLGKSSSFPNGSSAVPIDQTEGSAPRNEFAEKVLGKSESQLKAYWSKLIFTGKGTPPKAVGDSSEVKKLIADNPNMIGYIDESAVDEAVNVVFRF</sequence>
<dbReference type="RefSeq" id="WP_068440954.1">
    <property type="nucleotide sequence ID" value="NZ_CAJWBH010000011.1"/>
</dbReference>
<dbReference type="SUPFAM" id="SSF53850">
    <property type="entry name" value="Periplasmic binding protein-like II"/>
    <property type="match status" value="1"/>
</dbReference>
<accession>A0A1N7JKT0</accession>
<dbReference type="STRING" id="484498.SAMN05421686_10279"/>
<protein>
    <recommendedName>
        <fullName evidence="4">Phosphate ABC transporter substrate-binding protein</fullName>
    </recommendedName>
</protein>
<evidence type="ECO:0008006" key="4">
    <source>
        <dbReference type="Google" id="ProtNLM"/>
    </source>
</evidence>
<dbReference type="Gene3D" id="3.40.190.10">
    <property type="entry name" value="Periplasmic binding protein-like II"/>
    <property type="match status" value="1"/>
</dbReference>
<proteinExistence type="predicted"/>
<evidence type="ECO:0000313" key="2">
    <source>
        <dbReference type="EMBL" id="SIS49851.1"/>
    </source>
</evidence>
<dbReference type="AlphaFoldDB" id="A0A1N7JKT0"/>
<gene>
    <name evidence="2" type="ORF">SAMN05421686_10279</name>
</gene>
<name>A0A1N7JKT0_9GAMM</name>
<dbReference type="Proteomes" id="UP000185639">
    <property type="component" value="Unassembled WGS sequence"/>
</dbReference>
<keyword evidence="1" id="KW-0732">Signal</keyword>
<dbReference type="EMBL" id="FTOH01000002">
    <property type="protein sequence ID" value="SIS49851.1"/>
    <property type="molecule type" value="Genomic_DNA"/>
</dbReference>
<feature type="signal peptide" evidence="1">
    <location>
        <begin position="1"/>
        <end position="24"/>
    </location>
</feature>